<reference evidence="2" key="1">
    <citation type="journal article" date="2020" name="New Phytol.">
        <title>Comparative genomics reveals dynamic genome evolution in host specialist ectomycorrhizal fungi.</title>
        <authorList>
            <person name="Lofgren L.A."/>
            <person name="Nguyen N.H."/>
            <person name="Vilgalys R."/>
            <person name="Ruytinx J."/>
            <person name="Liao H.L."/>
            <person name="Branco S."/>
            <person name="Kuo A."/>
            <person name="LaButti K."/>
            <person name="Lipzen A."/>
            <person name="Andreopoulos W."/>
            <person name="Pangilinan J."/>
            <person name="Riley R."/>
            <person name="Hundley H."/>
            <person name="Na H."/>
            <person name="Barry K."/>
            <person name="Grigoriev I.V."/>
            <person name="Stajich J.E."/>
            <person name="Kennedy P.G."/>
        </authorList>
    </citation>
    <scope>NUCLEOTIDE SEQUENCE</scope>
    <source>
        <strain evidence="2">S12</strain>
    </source>
</reference>
<dbReference type="Proteomes" id="UP000719766">
    <property type="component" value="Unassembled WGS sequence"/>
</dbReference>
<dbReference type="AlphaFoldDB" id="A0A9P7API6"/>
<dbReference type="GeneID" id="64598887"/>
<dbReference type="EMBL" id="JABBWE010000034">
    <property type="protein sequence ID" value="KAG1792723.1"/>
    <property type="molecule type" value="Genomic_DNA"/>
</dbReference>
<sequence length="823" mass="93414">MCEIMNYTPSGASKTGWDTDRTSAREKHRVRCGLNVGIQAELENGDDGMWGPFQDEDEWELGKWLIQNVGQTQTDKFLKLPIIKDRTGPSYTSNKSFLKKIDRLPTKGPDWHCDLIKVAGDVLDRDGEMLTTDLELWRRDPVECIRKLIGNPAFKDAMAFAPERAYKDRQGKVRIYDEMWTCDWWWDMQGKLPPGTTIAPVILASDKTSLSQFHGDKSAWPVYLTIGNIEKSTRRKPRMHAAILVSYLPVAKLDCFSKGTRSVAGYQLFHECMRRLLEPLIAAGHVGVDMVLHPILAAYVADHPEQCLVACTKESFCPKCRVHRDDRGKPLDSLLCDPDRTMTMLEHKCSGRRVAAYTREGLHLPHANIFASVTPDILHQLHKGVFHDHLLKWCTEIVGEEQIDERYRTMTNYPGLRYFSKGISLVSQWTGTEHREMQQVFLGVLAGAVQPSVFRAFHSHTSQTLDALQNALDEFHAHKHIFKDLGVRDDFNIPKLHSISADGFNTEFLERLHIDFAKNAYRATNKRDYVVQMTKWLMRQEMVDQFSTYLDWHLERFKEPQTGGDEEDEDNENDAPNDEATSIQPANDDSQPNDQAISAQSPIHILSARPSFKALTIAAITHTFGALNFLPVLSQYLHIAAPNGPIWLSIPYMKLPAIHMSKGLDHIRASPPTAQAGRSSVTVGKFDTVLVRVGGDNAHTQGTALEGLQIAQLQLIFEIPRHLRVVGQPHQLAYVEWFQPFRAQDELFHMHAVSRSYAGHVPHSSVIPVSDIVHSCHLILKFGTQVDKSWAAAHVLDSCKTFYLNSWIDMYTFYKFRNTSMLN</sequence>
<feature type="region of interest" description="Disordered" evidence="1">
    <location>
        <begin position="560"/>
        <end position="595"/>
    </location>
</feature>
<evidence type="ECO:0000313" key="2">
    <source>
        <dbReference type="EMBL" id="KAG1792723.1"/>
    </source>
</evidence>
<evidence type="ECO:0000313" key="3">
    <source>
        <dbReference type="Proteomes" id="UP000719766"/>
    </source>
</evidence>
<dbReference type="Pfam" id="PF18759">
    <property type="entry name" value="Plavaka"/>
    <property type="match status" value="1"/>
</dbReference>
<dbReference type="InterPro" id="IPR041078">
    <property type="entry name" value="Plavaka"/>
</dbReference>
<organism evidence="2 3">
    <name type="scientific">Suillus plorans</name>
    <dbReference type="NCBI Taxonomy" id="116603"/>
    <lineage>
        <taxon>Eukaryota</taxon>
        <taxon>Fungi</taxon>
        <taxon>Dikarya</taxon>
        <taxon>Basidiomycota</taxon>
        <taxon>Agaricomycotina</taxon>
        <taxon>Agaricomycetes</taxon>
        <taxon>Agaricomycetidae</taxon>
        <taxon>Boletales</taxon>
        <taxon>Suillineae</taxon>
        <taxon>Suillaceae</taxon>
        <taxon>Suillus</taxon>
    </lineage>
</organism>
<comment type="caution">
    <text evidence="2">The sequence shown here is derived from an EMBL/GenBank/DDBJ whole genome shotgun (WGS) entry which is preliminary data.</text>
</comment>
<protein>
    <submittedName>
        <fullName evidence="2">Uncharacterized protein</fullName>
    </submittedName>
</protein>
<gene>
    <name evidence="2" type="ORF">HD556DRAFT_1432436</name>
</gene>
<evidence type="ECO:0000256" key="1">
    <source>
        <dbReference type="SAM" id="MobiDB-lite"/>
    </source>
</evidence>
<accession>A0A9P7API6</accession>
<name>A0A9P7API6_9AGAM</name>
<dbReference type="OrthoDB" id="2418900at2759"/>
<feature type="compositionally biased region" description="Polar residues" evidence="1">
    <location>
        <begin position="581"/>
        <end position="595"/>
    </location>
</feature>
<proteinExistence type="predicted"/>
<feature type="compositionally biased region" description="Acidic residues" evidence="1">
    <location>
        <begin position="564"/>
        <end position="577"/>
    </location>
</feature>
<keyword evidence="3" id="KW-1185">Reference proteome</keyword>
<dbReference type="RefSeq" id="XP_041159292.1">
    <property type="nucleotide sequence ID" value="XM_041305123.1"/>
</dbReference>